<keyword evidence="1" id="KW-0472">Membrane</keyword>
<feature type="transmembrane region" description="Helical" evidence="1">
    <location>
        <begin position="65"/>
        <end position="87"/>
    </location>
</feature>
<organism evidence="2 3">
    <name type="scientific">Thiomicrorhabdus marina</name>
    <dbReference type="NCBI Taxonomy" id="2818442"/>
    <lineage>
        <taxon>Bacteria</taxon>
        <taxon>Pseudomonadati</taxon>
        <taxon>Pseudomonadota</taxon>
        <taxon>Gammaproteobacteria</taxon>
        <taxon>Thiotrichales</taxon>
        <taxon>Piscirickettsiaceae</taxon>
        <taxon>Thiomicrorhabdus</taxon>
    </lineage>
</organism>
<reference evidence="2 3" key="1">
    <citation type="submission" date="2021-03" db="EMBL/GenBank/DDBJ databases">
        <title>Thiomicrorhabdus sp.nov.,novel sulfur-oxidizing bacteria isolated from coastal sediment.</title>
        <authorList>
            <person name="Liu X."/>
        </authorList>
    </citation>
    <scope>NUCLEOTIDE SEQUENCE [LARGE SCALE GENOMIC DNA]</scope>
    <source>
        <strain evidence="2 3">6S2-11</strain>
    </source>
</reference>
<evidence type="ECO:0000313" key="3">
    <source>
        <dbReference type="Proteomes" id="UP000664835"/>
    </source>
</evidence>
<evidence type="ECO:0000256" key="1">
    <source>
        <dbReference type="SAM" id="Phobius"/>
    </source>
</evidence>
<keyword evidence="3" id="KW-1185">Reference proteome</keyword>
<accession>A0ABS3Q5H9</accession>
<name>A0ABS3Q5H9_9GAMM</name>
<dbReference type="RefSeq" id="WP_208150000.1">
    <property type="nucleotide sequence ID" value="NZ_JAGETV010000014.1"/>
</dbReference>
<gene>
    <name evidence="2" type="ORF">J3998_08370</name>
</gene>
<dbReference type="Proteomes" id="UP000664835">
    <property type="component" value="Unassembled WGS sequence"/>
</dbReference>
<keyword evidence="1" id="KW-0812">Transmembrane</keyword>
<keyword evidence="1" id="KW-1133">Transmembrane helix</keyword>
<proteinExistence type="predicted"/>
<evidence type="ECO:0000313" key="2">
    <source>
        <dbReference type="EMBL" id="MBO1927590.1"/>
    </source>
</evidence>
<sequence>MVDETLYDSSSIKILMQLDSVVNRPGLFISDCDFNTLHHMVFGDFLDEDVCEDALLKRALSFLSVYAISITIALLYVTHSVFIKYAVSFTRLLKIMGMKVRSPPFMY</sequence>
<dbReference type="EMBL" id="JAGETV010000014">
    <property type="protein sequence ID" value="MBO1927590.1"/>
    <property type="molecule type" value="Genomic_DNA"/>
</dbReference>
<comment type="caution">
    <text evidence="2">The sequence shown here is derived from an EMBL/GenBank/DDBJ whole genome shotgun (WGS) entry which is preliminary data.</text>
</comment>
<protein>
    <submittedName>
        <fullName evidence="2">Uncharacterized protein</fullName>
    </submittedName>
</protein>